<feature type="repeat" description="MBT" evidence="2">
    <location>
        <begin position="1"/>
        <end position="65"/>
    </location>
</feature>
<gene>
    <name evidence="3" type="ORF">AB205_0006710</name>
</gene>
<organism evidence="3 4">
    <name type="scientific">Aquarana catesbeiana</name>
    <name type="common">American bullfrog</name>
    <name type="synonym">Rana catesbeiana</name>
    <dbReference type="NCBI Taxonomy" id="8400"/>
    <lineage>
        <taxon>Eukaryota</taxon>
        <taxon>Metazoa</taxon>
        <taxon>Chordata</taxon>
        <taxon>Craniata</taxon>
        <taxon>Vertebrata</taxon>
        <taxon>Euteleostomi</taxon>
        <taxon>Amphibia</taxon>
        <taxon>Batrachia</taxon>
        <taxon>Anura</taxon>
        <taxon>Neobatrachia</taxon>
        <taxon>Ranoidea</taxon>
        <taxon>Ranidae</taxon>
        <taxon>Aquarana</taxon>
    </lineage>
</organism>
<dbReference type="Gene3D" id="2.30.30.140">
    <property type="match status" value="1"/>
</dbReference>
<dbReference type="SMART" id="SM00561">
    <property type="entry name" value="MBT"/>
    <property type="match status" value="1"/>
</dbReference>
<dbReference type="Pfam" id="PF02820">
    <property type="entry name" value="MBT"/>
    <property type="match status" value="1"/>
</dbReference>
<evidence type="ECO:0000313" key="3">
    <source>
        <dbReference type="EMBL" id="PIO39414.1"/>
    </source>
</evidence>
<keyword evidence="4" id="KW-1185">Reference proteome</keyword>
<dbReference type="PANTHER" id="PTHR12247:SF130">
    <property type="entry name" value="SAM DOMAIN-CONTAINING PROTEIN"/>
    <property type="match status" value="1"/>
</dbReference>
<dbReference type="GO" id="GO:0005634">
    <property type="term" value="C:nucleus"/>
    <property type="evidence" value="ECO:0007669"/>
    <property type="project" value="InterPro"/>
</dbReference>
<dbReference type="AlphaFoldDB" id="A0A2G9SH57"/>
<dbReference type="PANTHER" id="PTHR12247">
    <property type="entry name" value="POLYCOMB GROUP PROTEIN"/>
    <property type="match status" value="1"/>
</dbReference>
<keyword evidence="1" id="KW-0677">Repeat</keyword>
<dbReference type="InterPro" id="IPR050548">
    <property type="entry name" value="PcG_chromatin_remod_factors"/>
</dbReference>
<dbReference type="InterPro" id="IPR004092">
    <property type="entry name" value="Mbt"/>
</dbReference>
<evidence type="ECO:0000256" key="1">
    <source>
        <dbReference type="ARBA" id="ARBA00022737"/>
    </source>
</evidence>
<protein>
    <submittedName>
        <fullName evidence="3">Uncharacterized protein</fullName>
    </submittedName>
</protein>
<dbReference type="GO" id="GO:0003682">
    <property type="term" value="F:chromatin binding"/>
    <property type="evidence" value="ECO:0007669"/>
    <property type="project" value="TreeGrafter"/>
</dbReference>
<dbReference type="EMBL" id="KV924488">
    <property type="protein sequence ID" value="PIO39414.1"/>
    <property type="molecule type" value="Genomic_DNA"/>
</dbReference>
<dbReference type="OrthoDB" id="8188861at2759"/>
<dbReference type="PROSITE" id="PS51079">
    <property type="entry name" value="MBT"/>
    <property type="match status" value="1"/>
</dbReference>
<reference evidence="4" key="1">
    <citation type="journal article" date="2017" name="Nat. Commun.">
        <title>The North American bullfrog draft genome provides insight into hormonal regulation of long noncoding RNA.</title>
        <authorList>
            <person name="Hammond S.A."/>
            <person name="Warren R.L."/>
            <person name="Vandervalk B.P."/>
            <person name="Kucuk E."/>
            <person name="Khan H."/>
            <person name="Gibb E.A."/>
            <person name="Pandoh P."/>
            <person name="Kirk H."/>
            <person name="Zhao Y."/>
            <person name="Jones M."/>
            <person name="Mungall A.J."/>
            <person name="Coope R."/>
            <person name="Pleasance S."/>
            <person name="Moore R.A."/>
            <person name="Holt R.A."/>
            <person name="Round J.M."/>
            <person name="Ohora S."/>
            <person name="Walle B.V."/>
            <person name="Veldhoen N."/>
            <person name="Helbing C.C."/>
            <person name="Birol I."/>
        </authorList>
    </citation>
    <scope>NUCLEOTIDE SEQUENCE [LARGE SCALE GENOMIC DNA]</scope>
</reference>
<dbReference type="GO" id="GO:0045892">
    <property type="term" value="P:negative regulation of DNA-templated transcription"/>
    <property type="evidence" value="ECO:0007669"/>
    <property type="project" value="TreeGrafter"/>
</dbReference>
<name>A0A2G9SH57_AQUCT</name>
<evidence type="ECO:0000313" key="4">
    <source>
        <dbReference type="Proteomes" id="UP000228934"/>
    </source>
</evidence>
<dbReference type="Proteomes" id="UP000228934">
    <property type="component" value="Unassembled WGS sequence"/>
</dbReference>
<sequence length="87" mass="9983">MKLEAVDRKNPSLLCVATISDIVENRLLIHFDSWDHSYDYWCDASSPYIRPVGHCKEFGIPLTPPPGKTFWVYLVRLFGGNKVRSNT</sequence>
<accession>A0A2G9SH57</accession>
<dbReference type="GO" id="GO:0042393">
    <property type="term" value="F:histone binding"/>
    <property type="evidence" value="ECO:0007669"/>
    <property type="project" value="TreeGrafter"/>
</dbReference>
<dbReference type="SUPFAM" id="SSF63748">
    <property type="entry name" value="Tudor/PWWP/MBT"/>
    <property type="match status" value="1"/>
</dbReference>
<proteinExistence type="predicted"/>
<evidence type="ECO:0000256" key="2">
    <source>
        <dbReference type="PROSITE-ProRule" id="PRU00459"/>
    </source>
</evidence>